<keyword evidence="4" id="KW-1185">Reference proteome</keyword>
<dbReference type="Proteomes" id="UP001604336">
    <property type="component" value="Unassembled WGS sequence"/>
</dbReference>
<name>A0ABD1V695_9LAMI</name>
<feature type="compositionally biased region" description="Pro residues" evidence="1">
    <location>
        <begin position="85"/>
        <end position="98"/>
    </location>
</feature>
<feature type="compositionally biased region" description="Low complexity" evidence="1">
    <location>
        <begin position="75"/>
        <end position="84"/>
    </location>
</feature>
<organism evidence="3 4">
    <name type="scientific">Abeliophyllum distichum</name>
    <dbReference type="NCBI Taxonomy" id="126358"/>
    <lineage>
        <taxon>Eukaryota</taxon>
        <taxon>Viridiplantae</taxon>
        <taxon>Streptophyta</taxon>
        <taxon>Embryophyta</taxon>
        <taxon>Tracheophyta</taxon>
        <taxon>Spermatophyta</taxon>
        <taxon>Magnoliopsida</taxon>
        <taxon>eudicotyledons</taxon>
        <taxon>Gunneridae</taxon>
        <taxon>Pentapetalae</taxon>
        <taxon>asterids</taxon>
        <taxon>lamiids</taxon>
        <taxon>Lamiales</taxon>
        <taxon>Oleaceae</taxon>
        <taxon>Forsythieae</taxon>
        <taxon>Abeliophyllum</taxon>
    </lineage>
</organism>
<dbReference type="InterPro" id="IPR007321">
    <property type="entry name" value="Transposase_28"/>
</dbReference>
<feature type="region of interest" description="Disordered" evidence="1">
    <location>
        <begin position="595"/>
        <end position="615"/>
    </location>
</feature>
<accession>A0ABD1V695</accession>
<feature type="region of interest" description="Disordered" evidence="1">
    <location>
        <begin position="40"/>
        <end position="107"/>
    </location>
</feature>
<sequence>MIECFSSPPSAVTTVVETCKRWWGFLLSFPLRRDNQTGREKFIHSSKPNYSGQKWRKHHHYGDRPSPPPAGAGGLANPPTGDGRPYPPPVGDGQPRPPLAGGGRGRPHLPFVTDEQFLLLLFDADPILEISSSIGLVDSYVNSSTVSRPFNILTEHSPSGNLIELDLPKDTSVYNSKSFMKMLKKYELPPSYLYRVPNPSERIPGSDPREVVVYCDSMTAGLRFPLHPLSVSFFNEFHVTPGQLTPNSWRISTYFLYLCLTNNIEPFFRLFRSVFDMYNVLGSNCYAYIQLKFSFKTCWRTPFCKHFNEPLDLDHELKARLDKILSFKPPGSQMSEVLSNENLWRVHIGSPEDMDNFDLGGVMDVVGFSNDVAEDMTLSPLNKKKRRTDKGKATVETTVVPHPVSRVTKGSDTRAYKEFGFSPVDSTVEAEIMLGCVNEKLIEKFKNKEAAAMQCIMYTNHRKMLDMEEKVLRNLDKFERCASEKDHEKKKAVAEVQSLLDMAIVASQKKDTDITHLHEEVDQLRKKLEIADDEAIAKYKMSAEYKSSLHMYGAESLKAAIKMTKEWLVDDHSEINPNEFDRYLRKRRAADLAAQKAKVTDQGGVRSQLAGSLDN</sequence>
<dbReference type="Pfam" id="PF04195">
    <property type="entry name" value="Transposase_28"/>
    <property type="match status" value="1"/>
</dbReference>
<protein>
    <recommendedName>
        <fullName evidence="2">Transposase (putative) gypsy type domain-containing protein</fullName>
    </recommendedName>
</protein>
<gene>
    <name evidence="3" type="ORF">Adt_06192</name>
</gene>
<reference evidence="4" key="1">
    <citation type="submission" date="2024-07" db="EMBL/GenBank/DDBJ databases">
        <title>Two chromosome-level genome assemblies of Korean endemic species Abeliophyllum distichum and Forsythia ovata (Oleaceae).</title>
        <authorList>
            <person name="Jang H."/>
        </authorList>
    </citation>
    <scope>NUCLEOTIDE SEQUENCE [LARGE SCALE GENOMIC DNA]</scope>
</reference>
<dbReference type="AlphaFoldDB" id="A0ABD1V695"/>
<evidence type="ECO:0000313" key="3">
    <source>
        <dbReference type="EMBL" id="KAL2532841.1"/>
    </source>
</evidence>
<evidence type="ECO:0000259" key="2">
    <source>
        <dbReference type="Pfam" id="PF04195"/>
    </source>
</evidence>
<dbReference type="EMBL" id="JBFOLK010000002">
    <property type="protein sequence ID" value="KAL2532841.1"/>
    <property type="molecule type" value="Genomic_DNA"/>
</dbReference>
<evidence type="ECO:0000313" key="4">
    <source>
        <dbReference type="Proteomes" id="UP001604336"/>
    </source>
</evidence>
<evidence type="ECO:0000256" key="1">
    <source>
        <dbReference type="SAM" id="MobiDB-lite"/>
    </source>
</evidence>
<proteinExistence type="predicted"/>
<feature type="domain" description="Transposase (putative) gypsy type" evidence="2">
    <location>
        <begin position="212"/>
        <end position="277"/>
    </location>
</feature>
<comment type="caution">
    <text evidence="3">The sequence shown here is derived from an EMBL/GenBank/DDBJ whole genome shotgun (WGS) entry which is preliminary data.</text>
</comment>